<dbReference type="RefSeq" id="WP_408621969.1">
    <property type="nucleotide sequence ID" value="NZ_JBEQCT010000001.1"/>
</dbReference>
<keyword evidence="2" id="KW-1185">Reference proteome</keyword>
<sequence length="100" mass="11022">MPSQIIRGVLLDSLLHVYNAKKQSLEEKGVITGYHAHTKSDSNQTVMVYLALTFRPLSCQLVQPYIDKVPEIKLAHSISGNVDLMLLVEATTTSEAQVLA</sequence>
<organism evidence="1 2">
    <name type="scientific">Celerinatantimonas yamalensis</name>
    <dbReference type="NCBI Taxonomy" id="559956"/>
    <lineage>
        <taxon>Bacteria</taxon>
        <taxon>Pseudomonadati</taxon>
        <taxon>Pseudomonadota</taxon>
        <taxon>Gammaproteobacteria</taxon>
        <taxon>Celerinatantimonadaceae</taxon>
        <taxon>Celerinatantimonas</taxon>
    </lineage>
</organism>
<gene>
    <name evidence="1" type="ORF">ABUE30_01835</name>
</gene>
<proteinExistence type="predicted"/>
<evidence type="ECO:0000313" key="1">
    <source>
        <dbReference type="EMBL" id="MFM2483815.1"/>
    </source>
</evidence>
<name>A0ABW9G2A4_9GAMM</name>
<reference evidence="1 2" key="1">
    <citation type="journal article" date="2013" name="Int. J. Syst. Evol. Microbiol.">
        <title>Celerinatantimonas yamalensis sp. nov., a cold-adapted diazotrophic bacterium from a cold permafrost brine.</title>
        <authorList>
            <person name="Shcherbakova V."/>
            <person name="Chuvilskaya N."/>
            <person name="Rivkina E."/>
            <person name="Demidov N."/>
            <person name="Uchaeva V."/>
            <person name="Suetin S."/>
            <person name="Suzina N."/>
            <person name="Gilichinsky D."/>
        </authorList>
    </citation>
    <scope>NUCLEOTIDE SEQUENCE [LARGE SCALE GENOMIC DNA]</scope>
    <source>
        <strain evidence="1 2">C7</strain>
    </source>
</reference>
<protein>
    <submittedName>
        <fullName evidence="1">Lrp/AsnC family transcriptional regulator</fullName>
    </submittedName>
</protein>
<evidence type="ECO:0000313" key="2">
    <source>
        <dbReference type="Proteomes" id="UP001629953"/>
    </source>
</evidence>
<dbReference type="EMBL" id="JBEQCT010000001">
    <property type="protein sequence ID" value="MFM2483815.1"/>
    <property type="molecule type" value="Genomic_DNA"/>
</dbReference>
<dbReference type="Proteomes" id="UP001629953">
    <property type="component" value="Unassembled WGS sequence"/>
</dbReference>
<dbReference type="Gene3D" id="3.30.70.920">
    <property type="match status" value="1"/>
</dbReference>
<accession>A0ABW9G2A4</accession>
<comment type="caution">
    <text evidence="1">The sequence shown here is derived from an EMBL/GenBank/DDBJ whole genome shotgun (WGS) entry which is preliminary data.</text>
</comment>